<dbReference type="EMBL" id="FOSL01000004">
    <property type="protein sequence ID" value="SFK29578.1"/>
    <property type="molecule type" value="Genomic_DNA"/>
</dbReference>
<reference evidence="2 3" key="1">
    <citation type="submission" date="2016-10" db="EMBL/GenBank/DDBJ databases">
        <authorList>
            <person name="Varghese N."/>
            <person name="Submissions S."/>
        </authorList>
    </citation>
    <scope>NUCLEOTIDE SEQUENCE [LARGE SCALE GENOMIC DNA]</scope>
    <source>
        <strain evidence="2 3">DSM 21822</strain>
    </source>
</reference>
<evidence type="ECO:0000313" key="3">
    <source>
        <dbReference type="Proteomes" id="UP000323300"/>
    </source>
</evidence>
<dbReference type="GO" id="GO:0019068">
    <property type="term" value="P:virion assembly"/>
    <property type="evidence" value="ECO:0007669"/>
    <property type="project" value="InterPro"/>
</dbReference>
<organism evidence="2 3">
    <name type="scientific">Neomesorhizobium albiziae</name>
    <dbReference type="NCBI Taxonomy" id="335020"/>
    <lineage>
        <taxon>Bacteria</taxon>
        <taxon>Pseudomonadati</taxon>
        <taxon>Pseudomonadota</taxon>
        <taxon>Alphaproteobacteria</taxon>
        <taxon>Hyphomicrobiales</taxon>
        <taxon>Phyllobacteriaceae</taxon>
        <taxon>Neomesorhizobium</taxon>
    </lineage>
</organism>
<dbReference type="Proteomes" id="UP000323300">
    <property type="component" value="Unassembled WGS sequence"/>
</dbReference>
<gene>
    <name evidence="2" type="ORF">SAMN04488498_104346</name>
</gene>
<dbReference type="AlphaFoldDB" id="A0A1I3YCI0"/>
<dbReference type="InterPro" id="IPR006429">
    <property type="entry name" value="Phage_lambda_portal"/>
</dbReference>
<keyword evidence="3" id="KW-1185">Reference proteome</keyword>
<protein>
    <submittedName>
        <fullName evidence="2">Phage portal protein, lambda family</fullName>
    </submittedName>
</protein>
<proteinExistence type="predicted"/>
<dbReference type="GO" id="GO:0005198">
    <property type="term" value="F:structural molecule activity"/>
    <property type="evidence" value="ECO:0007669"/>
    <property type="project" value="InterPro"/>
</dbReference>
<dbReference type="Pfam" id="PF05136">
    <property type="entry name" value="Phage_portal_2"/>
    <property type="match status" value="1"/>
</dbReference>
<sequence length="505" mass="55680">MNALDRIIGAISPVWGARRVAARQVLDTYGERAYAAAKSGRRNKGWSGRSTSANGEIGSSLRDLRNRSREFVRDSWAGQRMLDVLTSHVVGTGIVTVPNTGSDRLDKEVKLVFEEWAEQADVEGFLDWSGIQALTVRSMIEGGDTVVRYVDIPLADAGRTVPFRLQGLEGDSIDTSKDTAAIVQAGRRIRLGVQMGVLGRREGLHLFEDHPSELGLNAVQSNFVAWSDLSHIYRPLRFGQVRGVPWFASILLNAREVQDLIEATLVKARTEACFAGFIRRTSGGMSPLARQNKDDTDGKKLTRIEPGMLADIGDGEITFASPSSQTAFGEVYMTAMQAMAAGAGITYDQLTGDLRQANYSSLRAGKIEFRRLVEQVQWTVAVPQLIAPVHRRLIHRAVFHGRLKRRRDGYPIDHIMPAVEPIDPKKDLEADILAVRAGRTSPQEFIAAWGRDWRKVVEDTAAFYETIDKQRDGAGLALDIDARKPMKGSPDNGKQTGNGKADEDE</sequence>
<evidence type="ECO:0000256" key="1">
    <source>
        <dbReference type="SAM" id="MobiDB-lite"/>
    </source>
</evidence>
<name>A0A1I3YCI0_9HYPH</name>
<evidence type="ECO:0000313" key="2">
    <source>
        <dbReference type="EMBL" id="SFK29578.1"/>
    </source>
</evidence>
<feature type="region of interest" description="Disordered" evidence="1">
    <location>
        <begin position="478"/>
        <end position="505"/>
    </location>
</feature>
<dbReference type="NCBIfam" id="TIGR01539">
    <property type="entry name" value="portal_lambda"/>
    <property type="match status" value="1"/>
</dbReference>
<dbReference type="OrthoDB" id="9770450at2"/>
<dbReference type="RefSeq" id="WP_149760010.1">
    <property type="nucleotide sequence ID" value="NZ_BSPE01000007.1"/>
</dbReference>
<accession>A0A1I3YCI0</accession>